<dbReference type="Gene3D" id="3.30.70.100">
    <property type="match status" value="1"/>
</dbReference>
<dbReference type="OrthoDB" id="4641034at2759"/>
<dbReference type="RefSeq" id="XP_023623103.1">
    <property type="nucleotide sequence ID" value="XM_023767335.1"/>
</dbReference>
<evidence type="ECO:0000313" key="3">
    <source>
        <dbReference type="Proteomes" id="UP000225277"/>
    </source>
</evidence>
<accession>A0A2D3UTP0</accession>
<protein>
    <recommendedName>
        <fullName evidence="1">ABM domain-containing protein</fullName>
    </recommendedName>
</protein>
<dbReference type="Pfam" id="PF03992">
    <property type="entry name" value="ABM"/>
    <property type="match status" value="1"/>
</dbReference>
<dbReference type="AlphaFoldDB" id="A0A2D3UTP0"/>
<gene>
    <name evidence="2" type="ORF">RCC_02052</name>
</gene>
<dbReference type="GeneID" id="35597275"/>
<name>A0A2D3UTP0_9PEZI</name>
<reference evidence="2 3" key="1">
    <citation type="submission" date="2016-03" db="EMBL/GenBank/DDBJ databases">
        <authorList>
            <person name="Ploux O."/>
        </authorList>
    </citation>
    <scope>NUCLEOTIDE SEQUENCE [LARGE SCALE GENOMIC DNA]</scope>
    <source>
        <strain evidence="2 3">URUG2</strain>
    </source>
</reference>
<dbReference type="Proteomes" id="UP000225277">
    <property type="component" value="Unassembled WGS sequence"/>
</dbReference>
<sequence>MPLCQIAEYQREGFMTEMPPVPEDEFCVFGTVYAHPEHADTLESVYAETTRLSASEPGIIYYCLARDGDDRNVFHFFERYTGRKAFEEHNSTPTVKKLLADGLMRGVKAKFVQPIKPTVQPSSKA</sequence>
<dbReference type="EMBL" id="FJUY01000002">
    <property type="protein sequence ID" value="CZT16210.1"/>
    <property type="molecule type" value="Genomic_DNA"/>
</dbReference>
<proteinExistence type="predicted"/>
<evidence type="ECO:0000313" key="2">
    <source>
        <dbReference type="EMBL" id="CZT16210.1"/>
    </source>
</evidence>
<keyword evidence="3" id="KW-1185">Reference proteome</keyword>
<dbReference type="InterPro" id="IPR011008">
    <property type="entry name" value="Dimeric_a/b-barrel"/>
</dbReference>
<organism evidence="2 3">
    <name type="scientific">Ramularia collo-cygni</name>
    <dbReference type="NCBI Taxonomy" id="112498"/>
    <lineage>
        <taxon>Eukaryota</taxon>
        <taxon>Fungi</taxon>
        <taxon>Dikarya</taxon>
        <taxon>Ascomycota</taxon>
        <taxon>Pezizomycotina</taxon>
        <taxon>Dothideomycetes</taxon>
        <taxon>Dothideomycetidae</taxon>
        <taxon>Mycosphaerellales</taxon>
        <taxon>Mycosphaerellaceae</taxon>
        <taxon>Ramularia</taxon>
    </lineage>
</organism>
<evidence type="ECO:0000259" key="1">
    <source>
        <dbReference type="Pfam" id="PF03992"/>
    </source>
</evidence>
<feature type="domain" description="ABM" evidence="1">
    <location>
        <begin position="26"/>
        <end position="98"/>
    </location>
</feature>
<dbReference type="InterPro" id="IPR007138">
    <property type="entry name" value="ABM_dom"/>
</dbReference>
<dbReference type="SUPFAM" id="SSF54909">
    <property type="entry name" value="Dimeric alpha+beta barrel"/>
    <property type="match status" value="1"/>
</dbReference>